<dbReference type="PROSITE" id="PS51257">
    <property type="entry name" value="PROKAR_LIPOPROTEIN"/>
    <property type="match status" value="1"/>
</dbReference>
<gene>
    <name evidence="1" type="ORF">SAMEA4412677_00132</name>
</gene>
<evidence type="ECO:0008006" key="3">
    <source>
        <dbReference type="Google" id="ProtNLM"/>
    </source>
</evidence>
<reference evidence="1 2" key="1">
    <citation type="submission" date="2017-06" db="EMBL/GenBank/DDBJ databases">
        <authorList>
            <consortium name="Pathogen Informatics"/>
        </authorList>
    </citation>
    <scope>NUCLEOTIDE SEQUENCE [LARGE SCALE GENOMIC DNA]</scope>
    <source>
        <strain evidence="1 2">NCTC13490</strain>
    </source>
</reference>
<dbReference type="AlphaFoldDB" id="A0A239WCQ7"/>
<accession>A0A239WCQ7</accession>
<dbReference type="Proteomes" id="UP000215196">
    <property type="component" value="Chromosome 1"/>
</dbReference>
<evidence type="ECO:0000313" key="1">
    <source>
        <dbReference type="EMBL" id="SNV32395.1"/>
    </source>
</evidence>
<organism evidence="1 2">
    <name type="scientific">Chryseobacterium taklimakanense</name>
    <dbReference type="NCBI Taxonomy" id="536441"/>
    <lineage>
        <taxon>Bacteria</taxon>
        <taxon>Pseudomonadati</taxon>
        <taxon>Bacteroidota</taxon>
        <taxon>Flavobacteriia</taxon>
        <taxon>Flavobacteriales</taxon>
        <taxon>Weeksellaceae</taxon>
        <taxon>Chryseobacterium group</taxon>
        <taxon>Chryseobacterium</taxon>
    </lineage>
</organism>
<proteinExistence type="predicted"/>
<dbReference type="KEGG" id="ctak:4412677_00132"/>
<protein>
    <recommendedName>
        <fullName evidence="3">Lipoprotein</fullName>
    </recommendedName>
</protein>
<keyword evidence="2" id="KW-1185">Reference proteome</keyword>
<name>A0A239WCQ7_9FLAO</name>
<sequence>MKKLIFFLLILSLIISCRSKRNYVTYYKKVYEADSILRFKSDTLLALKKYRKIFRKYEPKNNENIKEFETFITLSDQFGKNFGGKKNIYKLIILNAHNWNNKKNDQQFMNILYKYGLSENEIYQQVANWKKGLNPILIDSFKVALKRDQDGRPRDLILVKKNVNKNARFLKWTLDNYGFPSMDKIGWFPRPTFLSHMIESDHYQYFKVKIPEYIKNGDCDPRDYAMLVDYGLQLIDNKDYTFYGVNGGKILDSAQVNKNRKSIGLPSLKHKALIRKQLSKKNRHFR</sequence>
<dbReference type="EMBL" id="LT906465">
    <property type="protein sequence ID" value="SNV32395.1"/>
    <property type="molecule type" value="Genomic_DNA"/>
</dbReference>
<evidence type="ECO:0000313" key="2">
    <source>
        <dbReference type="Proteomes" id="UP000215196"/>
    </source>
</evidence>
<dbReference type="RefSeq" id="WP_095069415.1">
    <property type="nucleotide sequence ID" value="NZ_LT906465.1"/>
</dbReference>